<gene>
    <name evidence="1" type="ORF">C2G38_2161726</name>
</gene>
<protein>
    <submittedName>
        <fullName evidence="1">Uncharacterized protein</fullName>
    </submittedName>
</protein>
<proteinExistence type="predicted"/>
<comment type="caution">
    <text evidence="1">The sequence shown here is derived from an EMBL/GenBank/DDBJ whole genome shotgun (WGS) entry which is preliminary data.</text>
</comment>
<organism evidence="1 2">
    <name type="scientific">Gigaspora rosea</name>
    <dbReference type="NCBI Taxonomy" id="44941"/>
    <lineage>
        <taxon>Eukaryota</taxon>
        <taxon>Fungi</taxon>
        <taxon>Fungi incertae sedis</taxon>
        <taxon>Mucoromycota</taxon>
        <taxon>Glomeromycotina</taxon>
        <taxon>Glomeromycetes</taxon>
        <taxon>Diversisporales</taxon>
        <taxon>Gigasporaceae</taxon>
        <taxon>Gigaspora</taxon>
    </lineage>
</organism>
<keyword evidence="2" id="KW-1185">Reference proteome</keyword>
<dbReference type="Proteomes" id="UP000266673">
    <property type="component" value="Unassembled WGS sequence"/>
</dbReference>
<sequence>MYKTSEIKDTIAYLEPQCIFDSKYERDLKSDIYSLDDMGINSDDTANDVNIWLKNNSEKFKKIVDFTMNFEEEHHEVILAYFYMKGFGRSKDFKECFGEQDKMACHMISDYNYDFIGTETNLIEAVKYYKICWKKWEYPDEYL</sequence>
<dbReference type="EMBL" id="QKWP01000114">
    <property type="protein sequence ID" value="RIB26979.1"/>
    <property type="molecule type" value="Genomic_DNA"/>
</dbReference>
<evidence type="ECO:0000313" key="2">
    <source>
        <dbReference type="Proteomes" id="UP000266673"/>
    </source>
</evidence>
<name>A0A397W125_9GLOM</name>
<accession>A0A397W125</accession>
<reference evidence="1 2" key="1">
    <citation type="submission" date="2018-06" db="EMBL/GenBank/DDBJ databases">
        <title>Comparative genomics reveals the genomic features of Rhizophagus irregularis, R. cerebriforme, R. diaphanum and Gigaspora rosea, and their symbiotic lifestyle signature.</title>
        <authorList>
            <person name="Morin E."/>
            <person name="San Clemente H."/>
            <person name="Chen E.C.H."/>
            <person name="De La Providencia I."/>
            <person name="Hainaut M."/>
            <person name="Kuo A."/>
            <person name="Kohler A."/>
            <person name="Murat C."/>
            <person name="Tang N."/>
            <person name="Roy S."/>
            <person name="Loubradou J."/>
            <person name="Henrissat B."/>
            <person name="Grigoriev I.V."/>
            <person name="Corradi N."/>
            <person name="Roux C."/>
            <person name="Martin F.M."/>
        </authorList>
    </citation>
    <scope>NUCLEOTIDE SEQUENCE [LARGE SCALE GENOMIC DNA]</scope>
    <source>
        <strain evidence="1 2">DAOM 194757</strain>
    </source>
</reference>
<dbReference type="AlphaFoldDB" id="A0A397W125"/>
<evidence type="ECO:0000313" key="1">
    <source>
        <dbReference type="EMBL" id="RIB26979.1"/>
    </source>
</evidence>